<dbReference type="Gene3D" id="3.10.310.10">
    <property type="entry name" value="Diaminopimelate Epimerase, Chain A, domain 1"/>
    <property type="match status" value="1"/>
</dbReference>
<evidence type="ECO:0000256" key="2">
    <source>
        <dbReference type="ARBA" id="ARBA00023235"/>
    </source>
</evidence>
<evidence type="ECO:0000313" key="4">
    <source>
        <dbReference type="Proteomes" id="UP001634393"/>
    </source>
</evidence>
<dbReference type="Proteomes" id="UP001634393">
    <property type="component" value="Unassembled WGS sequence"/>
</dbReference>
<proteinExistence type="inferred from homology"/>
<protein>
    <submittedName>
        <fullName evidence="3">Uncharacterized protein</fullName>
    </submittedName>
</protein>
<dbReference type="GO" id="GO:0016853">
    <property type="term" value="F:isomerase activity"/>
    <property type="evidence" value="ECO:0007669"/>
    <property type="project" value="UniProtKB-KW"/>
</dbReference>
<dbReference type="InterPro" id="IPR001653">
    <property type="entry name" value="DAP_epimerase_DapF"/>
</dbReference>
<dbReference type="PANTHER" id="PTHR31689:SF0">
    <property type="entry name" value="DIAMINOPIMELATE EPIMERASE"/>
    <property type="match status" value="1"/>
</dbReference>
<reference evidence="3 4" key="1">
    <citation type="submission" date="2024-12" db="EMBL/GenBank/DDBJ databases">
        <title>The unique morphological basis and parallel evolutionary history of personate flowers in Penstemon.</title>
        <authorList>
            <person name="Depatie T.H."/>
            <person name="Wessinger C.A."/>
        </authorList>
    </citation>
    <scope>NUCLEOTIDE SEQUENCE [LARGE SCALE GENOMIC DNA]</scope>
    <source>
        <strain evidence="3">WTNN_2</strain>
        <tissue evidence="3">Leaf</tissue>
    </source>
</reference>
<dbReference type="AlphaFoldDB" id="A0ABD3UGM8"/>
<comment type="caution">
    <text evidence="3">The sequence shown here is derived from an EMBL/GenBank/DDBJ whole genome shotgun (WGS) entry which is preliminary data.</text>
</comment>
<dbReference type="PANTHER" id="PTHR31689">
    <property type="entry name" value="DIAMINOPIMELATE EPIMERASE, CHLOROPLASTIC"/>
    <property type="match status" value="1"/>
</dbReference>
<evidence type="ECO:0000256" key="1">
    <source>
        <dbReference type="ARBA" id="ARBA00010219"/>
    </source>
</evidence>
<gene>
    <name evidence="3" type="ORF">ACJIZ3_010546</name>
</gene>
<sequence length="119" mass="13263">MPCKNIYPSCLVSDNCFPKKTEWKTSSYGFYCLILRYLIYMSPKCMVRVDMGEPILKDSDVPTLLAPNKDQSAVKTKLDVDGLIWNVTCVSMGNPHCITFSSESSQGLLGSGLEGQKWV</sequence>
<name>A0ABD3UGM8_9LAMI</name>
<keyword evidence="2" id="KW-0413">Isomerase</keyword>
<organism evidence="3 4">
    <name type="scientific">Penstemon smallii</name>
    <dbReference type="NCBI Taxonomy" id="265156"/>
    <lineage>
        <taxon>Eukaryota</taxon>
        <taxon>Viridiplantae</taxon>
        <taxon>Streptophyta</taxon>
        <taxon>Embryophyta</taxon>
        <taxon>Tracheophyta</taxon>
        <taxon>Spermatophyta</taxon>
        <taxon>Magnoliopsida</taxon>
        <taxon>eudicotyledons</taxon>
        <taxon>Gunneridae</taxon>
        <taxon>Pentapetalae</taxon>
        <taxon>asterids</taxon>
        <taxon>lamiids</taxon>
        <taxon>Lamiales</taxon>
        <taxon>Plantaginaceae</taxon>
        <taxon>Cheloneae</taxon>
        <taxon>Penstemon</taxon>
    </lineage>
</organism>
<dbReference type="SUPFAM" id="SSF54506">
    <property type="entry name" value="Diaminopimelate epimerase-like"/>
    <property type="match status" value="1"/>
</dbReference>
<accession>A0ABD3UGM8</accession>
<comment type="similarity">
    <text evidence="1">Belongs to the diaminopimelate epimerase family.</text>
</comment>
<keyword evidence="4" id="KW-1185">Reference proteome</keyword>
<evidence type="ECO:0000313" key="3">
    <source>
        <dbReference type="EMBL" id="KAL3848664.1"/>
    </source>
</evidence>
<dbReference type="EMBL" id="JBJXBP010000001">
    <property type="protein sequence ID" value="KAL3848664.1"/>
    <property type="molecule type" value="Genomic_DNA"/>
</dbReference>